<dbReference type="Gene3D" id="1.10.287.110">
    <property type="entry name" value="DnaJ domain"/>
    <property type="match status" value="1"/>
</dbReference>
<dbReference type="SMART" id="SM00271">
    <property type="entry name" value="DnaJ"/>
    <property type="match status" value="1"/>
</dbReference>
<dbReference type="InterPro" id="IPR050817">
    <property type="entry name" value="DjlA_DnaK_co-chaperone"/>
</dbReference>
<dbReference type="Proteomes" id="UP000000560">
    <property type="component" value="Chromosome VIII"/>
</dbReference>
<dbReference type="PANTHER" id="PTHR24074">
    <property type="entry name" value="CO-CHAPERONE PROTEIN DJLA"/>
    <property type="match status" value="1"/>
</dbReference>
<dbReference type="GeneID" id="2876029"/>
<dbReference type="EMBL" id="BN001308">
    <property type="protein sequence ID" value="CBF89878.1"/>
    <property type="molecule type" value="Genomic_DNA"/>
</dbReference>
<dbReference type="InterPro" id="IPR001623">
    <property type="entry name" value="DnaJ_domain"/>
</dbReference>
<evidence type="ECO:0000313" key="2">
    <source>
        <dbReference type="EMBL" id="CBF89878.1"/>
    </source>
</evidence>
<dbReference type="KEGG" id="ani:ANIA_00251"/>
<dbReference type="eggNOG" id="KOG0714">
    <property type="taxonomic scope" value="Eukaryota"/>
</dbReference>
<dbReference type="HOGENOM" id="CLU_035046_0_0_1"/>
<dbReference type="AlphaFoldDB" id="Q5BGS9"/>
<name>Q5BGS9_EMENI</name>
<evidence type="ECO:0000259" key="1">
    <source>
        <dbReference type="PROSITE" id="PS50076"/>
    </source>
</evidence>
<dbReference type="OMA" id="CHRWMPI"/>
<protein>
    <submittedName>
        <fullName evidence="2">DnaJ domain protein (AFU_orthologue AFUA_1G03520)</fullName>
    </submittedName>
</protein>
<reference evidence="3" key="2">
    <citation type="journal article" date="2009" name="Fungal Genet. Biol.">
        <title>The 2008 update of the Aspergillus nidulans genome annotation: a community effort.</title>
        <authorList>
            <person name="Wortman J.R."/>
            <person name="Gilsenan J.M."/>
            <person name="Joardar V."/>
            <person name="Deegan J."/>
            <person name="Clutterbuck J."/>
            <person name="Andersen M.R."/>
            <person name="Archer D."/>
            <person name="Bencina M."/>
            <person name="Braus G."/>
            <person name="Coutinho P."/>
            <person name="von Dohren H."/>
            <person name="Doonan J."/>
            <person name="Driessen A.J."/>
            <person name="Durek P."/>
            <person name="Espeso E."/>
            <person name="Fekete E."/>
            <person name="Flipphi M."/>
            <person name="Estrada C.G."/>
            <person name="Geysens S."/>
            <person name="Goldman G."/>
            <person name="de Groot P.W."/>
            <person name="Hansen K."/>
            <person name="Harris S.D."/>
            <person name="Heinekamp T."/>
            <person name="Helmstaedt K."/>
            <person name="Henrissat B."/>
            <person name="Hofmann G."/>
            <person name="Homan T."/>
            <person name="Horio T."/>
            <person name="Horiuchi H."/>
            <person name="James S."/>
            <person name="Jones M."/>
            <person name="Karaffa L."/>
            <person name="Karanyi Z."/>
            <person name="Kato M."/>
            <person name="Keller N."/>
            <person name="Kelly D.E."/>
            <person name="Kiel J.A."/>
            <person name="Kim J.M."/>
            <person name="van der Klei I.J."/>
            <person name="Klis F.M."/>
            <person name="Kovalchuk A."/>
            <person name="Krasevec N."/>
            <person name="Kubicek C.P."/>
            <person name="Liu B."/>
            <person name="Maccabe A."/>
            <person name="Meyer V."/>
            <person name="Mirabito P."/>
            <person name="Miskei M."/>
            <person name="Mos M."/>
            <person name="Mullins J."/>
            <person name="Nelson D.R."/>
            <person name="Nielsen J."/>
            <person name="Oakley B.R."/>
            <person name="Osmani S.A."/>
            <person name="Pakula T."/>
            <person name="Paszewski A."/>
            <person name="Paulsen I."/>
            <person name="Pilsyk S."/>
            <person name="Pocsi I."/>
            <person name="Punt P.J."/>
            <person name="Ram A.F."/>
            <person name="Ren Q."/>
            <person name="Robellet X."/>
            <person name="Robson G."/>
            <person name="Seiboth B."/>
            <person name="van Solingen P."/>
            <person name="Specht T."/>
            <person name="Sun J."/>
            <person name="Taheri-Talesh N."/>
            <person name="Takeshita N."/>
            <person name="Ussery D."/>
            <person name="vanKuyk P.A."/>
            <person name="Visser H."/>
            <person name="van de Vondervoort P.J."/>
            <person name="de Vries R.P."/>
            <person name="Walton J."/>
            <person name="Xiang X."/>
            <person name="Xiong Y."/>
            <person name="Zeng A.P."/>
            <person name="Brandt B.W."/>
            <person name="Cornell M.J."/>
            <person name="van den Hondel C.A."/>
            <person name="Visser J."/>
            <person name="Oliver S.G."/>
            <person name="Turner G."/>
        </authorList>
    </citation>
    <scope>GENOME REANNOTATION</scope>
    <source>
        <strain evidence="3">FGSC A4 / ATCC 38163 / CBS 112.46 / NRRL 194 / M139</strain>
    </source>
</reference>
<dbReference type="SUPFAM" id="SSF46565">
    <property type="entry name" value="Chaperone J-domain"/>
    <property type="match status" value="1"/>
</dbReference>
<accession>C8VUK3</accession>
<dbReference type="RefSeq" id="XP_657855.1">
    <property type="nucleotide sequence ID" value="XM_652763.1"/>
</dbReference>
<dbReference type="STRING" id="227321.Q5BGS9"/>
<dbReference type="VEuPathDB" id="FungiDB:AN0251"/>
<reference evidence="3" key="1">
    <citation type="journal article" date="2005" name="Nature">
        <title>Sequencing of Aspergillus nidulans and comparative analysis with A. fumigatus and A. oryzae.</title>
        <authorList>
            <person name="Galagan J.E."/>
            <person name="Calvo S.E."/>
            <person name="Cuomo C."/>
            <person name="Ma L.J."/>
            <person name="Wortman J.R."/>
            <person name="Batzoglou S."/>
            <person name="Lee S.I."/>
            <person name="Basturkmen M."/>
            <person name="Spevak C.C."/>
            <person name="Clutterbuck J."/>
            <person name="Kapitonov V."/>
            <person name="Jurka J."/>
            <person name="Scazzocchio C."/>
            <person name="Farman M."/>
            <person name="Butler J."/>
            <person name="Purcell S."/>
            <person name="Harris S."/>
            <person name="Braus G.H."/>
            <person name="Draht O."/>
            <person name="Busch S."/>
            <person name="D'Enfert C."/>
            <person name="Bouchier C."/>
            <person name="Goldman G.H."/>
            <person name="Bell-Pedersen D."/>
            <person name="Griffiths-Jones S."/>
            <person name="Doonan J.H."/>
            <person name="Yu J."/>
            <person name="Vienken K."/>
            <person name="Pain A."/>
            <person name="Freitag M."/>
            <person name="Selker E.U."/>
            <person name="Archer D.B."/>
            <person name="Penalva M.A."/>
            <person name="Oakley B.R."/>
            <person name="Momany M."/>
            <person name="Tanaka T."/>
            <person name="Kumagai T."/>
            <person name="Asai K."/>
            <person name="Machida M."/>
            <person name="Nierman W.C."/>
            <person name="Denning D.W."/>
            <person name="Caddick M."/>
            <person name="Hynes M."/>
            <person name="Paoletti M."/>
            <person name="Fischer R."/>
            <person name="Miller B."/>
            <person name="Dyer P."/>
            <person name="Sachs M.S."/>
            <person name="Osmani S.A."/>
            <person name="Birren B.W."/>
        </authorList>
    </citation>
    <scope>NUCLEOTIDE SEQUENCE [LARGE SCALE GENOMIC DNA]</scope>
    <source>
        <strain evidence="3">FGSC A4 / ATCC 38163 / CBS 112.46 / NRRL 194 / M139</strain>
    </source>
</reference>
<sequence>MASSSRLRMMNCYDILEIPPDASLKDINSAYKRLALKHHPDKTKGDDAAIKFQKITEAVEILRNSITRREHDMQLGRRYRPYSEEERLFASPDYKGWKPNGIYGDTSVRKNRYMFSFGESVHMNPQSKESQEEIARWDRTREEEVERENQEKICRAAEEFAAEESESIHQRAWYFVWNHPESQEELPRFDGTREASAETEEQENIRISAGKFISDDSTENTDCQKAWRSVLNSDEQPFDVPRQTYSGRAYNGLWPVCCAGVRPNEESHGVLKTDPVGGAGIGLEAEVREKHEHDCDTDAQSETDGYCNIASGLSFDLDAYPNVVPDTEGNAKFGMQPVNVLKADQNSDVKSEINILLSRIEYERRNTAAEADIEIFLPLEKELQTGSSLHDATDADVKTTVEDHTSIHMASHQRSIEKDLPASEYSAVYAMIGAWPCSSEDTRVKANAISSGDTEDESAGSIYYDFSDAPSYHSSHSENEDHHDLFTEEISSVDHSDASPTPVWYDFAEFDEANVYPHLASFIPYFASKLADENGRYSREDFYGELKGMIMETYCGWLETVRMTIPGAASSANTLDPIGCRHLGYWKKDLGHEECEGCDLWRPIYTLVCPGCGVKSGFHDFLLNCLSVGLSMGQKASVTIE</sequence>
<dbReference type="PRINTS" id="PR00625">
    <property type="entry name" value="JDOMAIN"/>
</dbReference>
<organism evidence="2 3">
    <name type="scientific">Emericella nidulans (strain FGSC A4 / ATCC 38163 / CBS 112.46 / NRRL 194 / M139)</name>
    <name type="common">Aspergillus nidulans</name>
    <dbReference type="NCBI Taxonomy" id="227321"/>
    <lineage>
        <taxon>Eukaryota</taxon>
        <taxon>Fungi</taxon>
        <taxon>Dikarya</taxon>
        <taxon>Ascomycota</taxon>
        <taxon>Pezizomycotina</taxon>
        <taxon>Eurotiomycetes</taxon>
        <taxon>Eurotiomycetidae</taxon>
        <taxon>Eurotiales</taxon>
        <taxon>Aspergillaceae</taxon>
        <taxon>Aspergillus</taxon>
        <taxon>Aspergillus subgen. Nidulantes</taxon>
    </lineage>
</organism>
<feature type="domain" description="J" evidence="1">
    <location>
        <begin position="11"/>
        <end position="75"/>
    </location>
</feature>
<dbReference type="PROSITE" id="PS50076">
    <property type="entry name" value="DNAJ_2"/>
    <property type="match status" value="1"/>
</dbReference>
<dbReference type="InterPro" id="IPR036869">
    <property type="entry name" value="J_dom_sf"/>
</dbReference>
<proteinExistence type="predicted"/>
<dbReference type="InParanoid" id="Q5BGS9"/>
<dbReference type="Pfam" id="PF00226">
    <property type="entry name" value="DnaJ"/>
    <property type="match status" value="1"/>
</dbReference>
<dbReference type="CDD" id="cd06257">
    <property type="entry name" value="DnaJ"/>
    <property type="match status" value="1"/>
</dbReference>
<dbReference type="OrthoDB" id="442087at2759"/>
<evidence type="ECO:0000313" key="3">
    <source>
        <dbReference type="Proteomes" id="UP000000560"/>
    </source>
</evidence>
<keyword evidence="3" id="KW-1185">Reference proteome</keyword>
<gene>
    <name evidence="2" type="ORF">ANIA_00251</name>
</gene>
<accession>Q5BGS9</accession>